<dbReference type="Proteomes" id="UP000218151">
    <property type="component" value="Unassembled WGS sequence"/>
</dbReference>
<organism evidence="1 2">
    <name type="scientific">Sphingomonas lenta</name>
    <dbReference type="NCBI Taxonomy" id="1141887"/>
    <lineage>
        <taxon>Bacteria</taxon>
        <taxon>Pseudomonadati</taxon>
        <taxon>Pseudomonadota</taxon>
        <taxon>Alphaproteobacteria</taxon>
        <taxon>Sphingomonadales</taxon>
        <taxon>Sphingomonadaceae</taxon>
        <taxon>Sphingomonas</taxon>
    </lineage>
</organism>
<proteinExistence type="predicted"/>
<evidence type="ECO:0000313" key="2">
    <source>
        <dbReference type="Proteomes" id="UP000218151"/>
    </source>
</evidence>
<dbReference type="EMBL" id="NSLI01000003">
    <property type="protein sequence ID" value="PAX07563.1"/>
    <property type="molecule type" value="Genomic_DNA"/>
</dbReference>
<dbReference type="RefSeq" id="WP_095997805.1">
    <property type="nucleotide sequence ID" value="NZ_NSLI01000003.1"/>
</dbReference>
<name>A0A2A2SEC2_9SPHN</name>
<dbReference type="GO" id="GO:0003677">
    <property type="term" value="F:DNA binding"/>
    <property type="evidence" value="ECO:0007669"/>
    <property type="project" value="InterPro"/>
</dbReference>
<sequence>MPLQYSVKPKTILLCDYSMGGFKPPEMVKRRPAVVLVGDLPGRGRLHTVVPLSGTESDPRYRYHCRIELAQPLPEPFAERVWWVKADMTTTVGLDRLDLFRTDRDQYGKRKYLTNLRVSDEQFDLIRQTVRCAFGLDK</sequence>
<comment type="caution">
    <text evidence="1">The sequence shown here is derived from an EMBL/GenBank/DDBJ whole genome shotgun (WGS) entry which is preliminary data.</text>
</comment>
<gene>
    <name evidence="1" type="ORF">CKY28_07845</name>
</gene>
<accession>A0A2A2SEC2</accession>
<keyword evidence="2" id="KW-1185">Reference proteome</keyword>
<dbReference type="Pfam" id="PF02452">
    <property type="entry name" value="PemK_toxin"/>
    <property type="match status" value="1"/>
</dbReference>
<protein>
    <recommendedName>
        <fullName evidence="3">Type II toxin-antitoxin system PemK/MazF family toxin</fullName>
    </recommendedName>
</protein>
<dbReference type="Gene3D" id="2.30.30.110">
    <property type="match status" value="1"/>
</dbReference>
<dbReference type="AlphaFoldDB" id="A0A2A2SEC2"/>
<evidence type="ECO:0000313" key="1">
    <source>
        <dbReference type="EMBL" id="PAX07563.1"/>
    </source>
</evidence>
<dbReference type="SUPFAM" id="SSF50118">
    <property type="entry name" value="Cell growth inhibitor/plasmid maintenance toxic component"/>
    <property type="match status" value="1"/>
</dbReference>
<dbReference type="InterPro" id="IPR003477">
    <property type="entry name" value="PemK-like"/>
</dbReference>
<reference evidence="2" key="1">
    <citation type="submission" date="2017-09" db="EMBL/GenBank/DDBJ databases">
        <authorList>
            <person name="Feng G."/>
            <person name="Zhu H."/>
        </authorList>
    </citation>
    <scope>NUCLEOTIDE SEQUENCE [LARGE SCALE GENOMIC DNA]</scope>
    <source>
        <strain evidence="2">1PNM-20</strain>
    </source>
</reference>
<evidence type="ECO:0008006" key="3">
    <source>
        <dbReference type="Google" id="ProtNLM"/>
    </source>
</evidence>
<dbReference type="OrthoDB" id="7565736at2"/>
<dbReference type="InterPro" id="IPR011067">
    <property type="entry name" value="Plasmid_toxin/cell-grow_inhib"/>
</dbReference>